<dbReference type="GO" id="GO:0004252">
    <property type="term" value="F:serine-type endopeptidase activity"/>
    <property type="evidence" value="ECO:0007669"/>
    <property type="project" value="InterPro"/>
</dbReference>
<keyword evidence="3" id="KW-1185">Reference proteome</keyword>
<proteinExistence type="predicted"/>
<dbReference type="GO" id="GO:0006508">
    <property type="term" value="P:proteolysis"/>
    <property type="evidence" value="ECO:0007669"/>
    <property type="project" value="InterPro"/>
</dbReference>
<dbReference type="Gene3D" id="3.40.50.200">
    <property type="entry name" value="Peptidase S8/S53 domain"/>
    <property type="match status" value="1"/>
</dbReference>
<evidence type="ECO:0000313" key="2">
    <source>
        <dbReference type="EMBL" id="SMA50484.1"/>
    </source>
</evidence>
<gene>
    <name evidence="2" type="ORF">EHSB41UT_04295</name>
</gene>
<name>A0A1X7AQA3_9GAMM</name>
<dbReference type="RefSeq" id="WP_087112926.1">
    <property type="nucleotide sequence ID" value="NZ_CBCSCN010000016.1"/>
</dbReference>
<sequence length="302" mass="33271">MRQLLLFLICSISLVLSSLSAASTEPQYKVAILDRFFPPAEGFSSEEERSHHLALYGLDDLDNDSEAEPIYHGDLVRMLAATQQVTFINYPIHHNQNPMGDILANLQKINARMATSPVDALVLSWESSTLISTFPQPLKREHAALYKEKVRQMGESSPIWRDTWLIIKELEKLAETGVAVYTIAGNGGRRMINTFSLANGVITVGAVEEELQHYVANNVFVDTYARAAYLLKRIDNEAGQPLGYDLDADNCVDIPLARLTGAGQQSRDAYPKTYWKVLKGSSFAAPAALKAALAGNKAEPCS</sequence>
<organism evidence="2 3">
    <name type="scientific">Parendozoicomonas haliclonae</name>
    <dbReference type="NCBI Taxonomy" id="1960125"/>
    <lineage>
        <taxon>Bacteria</taxon>
        <taxon>Pseudomonadati</taxon>
        <taxon>Pseudomonadota</taxon>
        <taxon>Gammaproteobacteria</taxon>
        <taxon>Oceanospirillales</taxon>
        <taxon>Endozoicomonadaceae</taxon>
        <taxon>Parendozoicomonas</taxon>
    </lineage>
</organism>
<dbReference type="AlphaFoldDB" id="A0A1X7AQA3"/>
<feature type="chain" id="PRO_5013344459" description="Subtilase family protein" evidence="1">
    <location>
        <begin position="22"/>
        <end position="302"/>
    </location>
</feature>
<dbReference type="Proteomes" id="UP000196573">
    <property type="component" value="Unassembled WGS sequence"/>
</dbReference>
<evidence type="ECO:0000256" key="1">
    <source>
        <dbReference type="SAM" id="SignalP"/>
    </source>
</evidence>
<dbReference type="OrthoDB" id="6191577at2"/>
<evidence type="ECO:0008006" key="4">
    <source>
        <dbReference type="Google" id="ProtNLM"/>
    </source>
</evidence>
<dbReference type="InterPro" id="IPR036852">
    <property type="entry name" value="Peptidase_S8/S53_dom_sf"/>
</dbReference>
<accession>A0A1X7AQA3</accession>
<dbReference type="SUPFAM" id="SSF52743">
    <property type="entry name" value="Subtilisin-like"/>
    <property type="match status" value="1"/>
</dbReference>
<protein>
    <recommendedName>
        <fullName evidence="4">Subtilase family protein</fullName>
    </recommendedName>
</protein>
<keyword evidence="1" id="KW-0732">Signal</keyword>
<feature type="signal peptide" evidence="1">
    <location>
        <begin position="1"/>
        <end position="21"/>
    </location>
</feature>
<dbReference type="EMBL" id="FWPT01000013">
    <property type="protein sequence ID" value="SMA50484.1"/>
    <property type="molecule type" value="Genomic_DNA"/>
</dbReference>
<reference evidence="2 3" key="1">
    <citation type="submission" date="2017-03" db="EMBL/GenBank/DDBJ databases">
        <authorList>
            <person name="Afonso C.L."/>
            <person name="Miller P.J."/>
            <person name="Scott M.A."/>
            <person name="Spackman E."/>
            <person name="Goraichik I."/>
            <person name="Dimitrov K.M."/>
            <person name="Suarez D.L."/>
            <person name="Swayne D.E."/>
        </authorList>
    </citation>
    <scope>NUCLEOTIDE SEQUENCE [LARGE SCALE GENOMIC DNA]</scope>
    <source>
        <strain evidence="2">SB41UT1</strain>
    </source>
</reference>
<evidence type="ECO:0000313" key="3">
    <source>
        <dbReference type="Proteomes" id="UP000196573"/>
    </source>
</evidence>